<proteinExistence type="predicted"/>
<dbReference type="Proteomes" id="UP001501612">
    <property type="component" value="Unassembled WGS sequence"/>
</dbReference>
<dbReference type="SUPFAM" id="SSF53187">
    <property type="entry name" value="Zn-dependent exopeptidases"/>
    <property type="match status" value="1"/>
</dbReference>
<sequence length="325" mass="32343">MEQHAEGSGPDPAPTPAEALADALVGLGLEPRTCPTGVVAPVAAASPGAGPAVLLRADPAGAHAAALLGAAAALAEAPPVRDVLLVWRTPGATRPDDRGTTGPLGPEEAFAVRLDPDRPAGEVHLRAGATTAHGEGFRVAYRAGRAPGGDALLAAGELVTRLRYSVAQLARDEPCAATVTAARVGEPADAGGLPPVEGLLHGVMRAHSEPQREALRTEVDRLARCTALAVGVDAEVTLTDGPAAVVSDPAYVTRLRSAIGDAARVVELDGPLLVADDLARLLDGRRGALAVVGTGGPAAPAGTLGPALVTAAALHLLAADGLPPA</sequence>
<name>A0ABN2NWQ3_9ACTN</name>
<comment type="caution">
    <text evidence="1">The sequence shown here is derived from an EMBL/GenBank/DDBJ whole genome shotgun (WGS) entry which is preliminary data.</text>
</comment>
<dbReference type="Gene3D" id="3.30.70.360">
    <property type="match status" value="1"/>
</dbReference>
<evidence type="ECO:0000313" key="1">
    <source>
        <dbReference type="EMBL" id="GAA1903573.1"/>
    </source>
</evidence>
<gene>
    <name evidence="1" type="ORF">GCM10009737_00260</name>
</gene>
<reference evidence="1 2" key="1">
    <citation type="journal article" date="2019" name="Int. J. Syst. Evol. Microbiol.">
        <title>The Global Catalogue of Microorganisms (GCM) 10K type strain sequencing project: providing services to taxonomists for standard genome sequencing and annotation.</title>
        <authorList>
            <consortium name="The Broad Institute Genomics Platform"/>
            <consortium name="The Broad Institute Genome Sequencing Center for Infectious Disease"/>
            <person name="Wu L."/>
            <person name="Ma J."/>
        </authorList>
    </citation>
    <scope>NUCLEOTIDE SEQUENCE [LARGE SCALE GENOMIC DNA]</scope>
    <source>
        <strain evidence="1 2">JCM 14046</strain>
    </source>
</reference>
<protein>
    <submittedName>
        <fullName evidence="1">Uncharacterized protein</fullName>
    </submittedName>
</protein>
<dbReference type="EMBL" id="BAAAMY010000001">
    <property type="protein sequence ID" value="GAA1903573.1"/>
    <property type="molecule type" value="Genomic_DNA"/>
</dbReference>
<keyword evidence="2" id="KW-1185">Reference proteome</keyword>
<dbReference type="Gene3D" id="3.40.630.10">
    <property type="entry name" value="Zn peptidases"/>
    <property type="match status" value="1"/>
</dbReference>
<accession>A0ABN2NWQ3</accession>
<evidence type="ECO:0000313" key="2">
    <source>
        <dbReference type="Proteomes" id="UP001501612"/>
    </source>
</evidence>
<organism evidence="1 2">
    <name type="scientific">Nocardioides lentus</name>
    <dbReference type="NCBI Taxonomy" id="338077"/>
    <lineage>
        <taxon>Bacteria</taxon>
        <taxon>Bacillati</taxon>
        <taxon>Actinomycetota</taxon>
        <taxon>Actinomycetes</taxon>
        <taxon>Propionibacteriales</taxon>
        <taxon>Nocardioidaceae</taxon>
        <taxon>Nocardioides</taxon>
    </lineage>
</organism>